<dbReference type="GO" id="GO:0000155">
    <property type="term" value="F:phosphorelay sensor kinase activity"/>
    <property type="evidence" value="ECO:0007669"/>
    <property type="project" value="TreeGrafter"/>
</dbReference>
<gene>
    <name evidence="2" type="ORF">GCM10010912_14880</name>
</gene>
<dbReference type="PANTHER" id="PTHR45569">
    <property type="entry name" value="SENSOR PROTEIN KDPD"/>
    <property type="match status" value="1"/>
</dbReference>
<keyword evidence="3" id="KW-1185">Reference proteome</keyword>
<dbReference type="Proteomes" id="UP000637643">
    <property type="component" value="Unassembled WGS sequence"/>
</dbReference>
<name>A0A917C3W5_9BACL</name>
<dbReference type="PANTHER" id="PTHR45569:SF1">
    <property type="entry name" value="SENSOR PROTEIN KDPD"/>
    <property type="match status" value="1"/>
</dbReference>
<dbReference type="Gene3D" id="3.40.50.620">
    <property type="entry name" value="HUPs"/>
    <property type="match status" value="1"/>
</dbReference>
<evidence type="ECO:0000313" key="2">
    <source>
        <dbReference type="EMBL" id="GGF70702.1"/>
    </source>
</evidence>
<sequence>MTIRQNNENIMVCVHYGPHGQRLIERGSQLSGLLGAPLSVLTVDAPKDNEYNQDKERYLAGWKKQTEDSGGEFLVRSCNGKKTAEVIVETARERGITQIIIGRSSQTLWEEITRGDIIDELMERLGPIDLHIVAVQRYPELLEQSHEQGVAAYLVKQNPGDSYRLSDEPGGAETLKGIFFRELDTDFNSGLFKIVNNGEAQYLRILQSEWVKPHKGH</sequence>
<reference evidence="2" key="2">
    <citation type="submission" date="2020-09" db="EMBL/GenBank/DDBJ databases">
        <authorList>
            <person name="Sun Q."/>
            <person name="Zhou Y."/>
        </authorList>
    </citation>
    <scope>NUCLEOTIDE SEQUENCE</scope>
    <source>
        <strain evidence="2">CGMCC 1.16134</strain>
    </source>
</reference>
<dbReference type="InterPro" id="IPR052023">
    <property type="entry name" value="Histidine_kinase_KdpD"/>
</dbReference>
<reference evidence="2" key="1">
    <citation type="journal article" date="2014" name="Int. J. Syst. Evol. Microbiol.">
        <title>Complete genome sequence of Corynebacterium casei LMG S-19264T (=DSM 44701T), isolated from a smear-ripened cheese.</title>
        <authorList>
            <consortium name="US DOE Joint Genome Institute (JGI-PGF)"/>
            <person name="Walter F."/>
            <person name="Albersmeier A."/>
            <person name="Kalinowski J."/>
            <person name="Ruckert C."/>
        </authorList>
    </citation>
    <scope>NUCLEOTIDE SEQUENCE</scope>
    <source>
        <strain evidence="2">CGMCC 1.16134</strain>
    </source>
</reference>
<dbReference type="GO" id="GO:0005886">
    <property type="term" value="C:plasma membrane"/>
    <property type="evidence" value="ECO:0007669"/>
    <property type="project" value="TreeGrafter"/>
</dbReference>
<dbReference type="InterPro" id="IPR006016">
    <property type="entry name" value="UspA"/>
</dbReference>
<dbReference type="InterPro" id="IPR014729">
    <property type="entry name" value="Rossmann-like_a/b/a_fold"/>
</dbReference>
<comment type="caution">
    <text evidence="2">The sequence shown here is derived from an EMBL/GenBank/DDBJ whole genome shotgun (WGS) entry which is preliminary data.</text>
</comment>
<dbReference type="Pfam" id="PF00582">
    <property type="entry name" value="Usp"/>
    <property type="match status" value="1"/>
</dbReference>
<evidence type="ECO:0000259" key="1">
    <source>
        <dbReference type="Pfam" id="PF00582"/>
    </source>
</evidence>
<protein>
    <recommendedName>
        <fullName evidence="1">UspA domain-containing protein</fullName>
    </recommendedName>
</protein>
<evidence type="ECO:0000313" key="3">
    <source>
        <dbReference type="Proteomes" id="UP000637643"/>
    </source>
</evidence>
<dbReference type="SUPFAM" id="SSF52402">
    <property type="entry name" value="Adenine nucleotide alpha hydrolases-like"/>
    <property type="match status" value="1"/>
</dbReference>
<accession>A0A917C3W5</accession>
<dbReference type="AlphaFoldDB" id="A0A917C3W5"/>
<proteinExistence type="predicted"/>
<organism evidence="2 3">
    <name type="scientific">Paenibacillus albidus</name>
    <dbReference type="NCBI Taxonomy" id="2041023"/>
    <lineage>
        <taxon>Bacteria</taxon>
        <taxon>Bacillati</taxon>
        <taxon>Bacillota</taxon>
        <taxon>Bacilli</taxon>
        <taxon>Bacillales</taxon>
        <taxon>Paenibacillaceae</taxon>
        <taxon>Paenibacillus</taxon>
    </lineage>
</organism>
<dbReference type="RefSeq" id="WP_189023450.1">
    <property type="nucleotide sequence ID" value="NZ_BMKR01000005.1"/>
</dbReference>
<feature type="domain" description="UspA" evidence="1">
    <location>
        <begin position="8"/>
        <end position="123"/>
    </location>
</feature>
<dbReference type="EMBL" id="BMKR01000005">
    <property type="protein sequence ID" value="GGF70702.1"/>
    <property type="molecule type" value="Genomic_DNA"/>
</dbReference>